<organism evidence="2">
    <name type="scientific">Arundo donax</name>
    <name type="common">Giant reed</name>
    <name type="synonym">Donax arundinaceus</name>
    <dbReference type="NCBI Taxonomy" id="35708"/>
    <lineage>
        <taxon>Eukaryota</taxon>
        <taxon>Viridiplantae</taxon>
        <taxon>Streptophyta</taxon>
        <taxon>Embryophyta</taxon>
        <taxon>Tracheophyta</taxon>
        <taxon>Spermatophyta</taxon>
        <taxon>Magnoliopsida</taxon>
        <taxon>Liliopsida</taxon>
        <taxon>Poales</taxon>
        <taxon>Poaceae</taxon>
        <taxon>PACMAD clade</taxon>
        <taxon>Arundinoideae</taxon>
        <taxon>Arundineae</taxon>
        <taxon>Arundo</taxon>
    </lineage>
</organism>
<sequence>MESTAVPASVSMFFKISDNTLATTLCFHRSTLHFVWIYCLLVLNQRDFSGKLLFHRVLSSRCCVANLSSYESMVCATIVCDLSRVICQTVLRCCNHRMKAGGDRRTWLLI</sequence>
<evidence type="ECO:0000313" key="2">
    <source>
        <dbReference type="EMBL" id="JAD59938.1"/>
    </source>
</evidence>
<reference evidence="2" key="1">
    <citation type="submission" date="2014-09" db="EMBL/GenBank/DDBJ databases">
        <authorList>
            <person name="Magalhaes I.L.F."/>
            <person name="Oliveira U."/>
            <person name="Santos F.R."/>
            <person name="Vidigal T.H.D.A."/>
            <person name="Brescovit A.D."/>
            <person name="Santos A.J."/>
        </authorList>
    </citation>
    <scope>NUCLEOTIDE SEQUENCE</scope>
    <source>
        <tissue evidence="2">Shoot tissue taken approximately 20 cm above the soil surface</tissue>
    </source>
</reference>
<name>A0A0A9BCP2_ARUDO</name>
<accession>A0A0A9BCP2</accession>
<evidence type="ECO:0000256" key="1">
    <source>
        <dbReference type="SAM" id="Phobius"/>
    </source>
</evidence>
<keyword evidence="1" id="KW-0472">Membrane</keyword>
<feature type="transmembrane region" description="Helical" evidence="1">
    <location>
        <begin position="20"/>
        <end position="43"/>
    </location>
</feature>
<reference evidence="2" key="2">
    <citation type="journal article" date="2015" name="Data Brief">
        <title>Shoot transcriptome of the giant reed, Arundo donax.</title>
        <authorList>
            <person name="Barrero R.A."/>
            <person name="Guerrero F.D."/>
            <person name="Moolhuijzen P."/>
            <person name="Goolsby J.A."/>
            <person name="Tidwell J."/>
            <person name="Bellgard S.E."/>
            <person name="Bellgard M.I."/>
        </authorList>
    </citation>
    <scope>NUCLEOTIDE SEQUENCE</scope>
    <source>
        <tissue evidence="2">Shoot tissue taken approximately 20 cm above the soil surface</tissue>
    </source>
</reference>
<keyword evidence="1" id="KW-1133">Transmembrane helix</keyword>
<protein>
    <submittedName>
        <fullName evidence="2">Uncharacterized protein</fullName>
    </submittedName>
</protein>
<proteinExistence type="predicted"/>
<dbReference type="EMBL" id="GBRH01237957">
    <property type="protein sequence ID" value="JAD59938.1"/>
    <property type="molecule type" value="Transcribed_RNA"/>
</dbReference>
<keyword evidence="1" id="KW-0812">Transmembrane</keyword>
<dbReference type="AlphaFoldDB" id="A0A0A9BCP2"/>